<evidence type="ECO:0000256" key="1">
    <source>
        <dbReference type="ARBA" id="ARBA00005594"/>
    </source>
</evidence>
<dbReference type="PRINTS" id="PR01039">
    <property type="entry name" value="TRNASYNTHTRP"/>
</dbReference>
<keyword evidence="4 9" id="KW-0547">Nucleotide-binding</keyword>
<evidence type="ECO:0000256" key="5">
    <source>
        <dbReference type="ARBA" id="ARBA00022840"/>
    </source>
</evidence>
<dbReference type="EMBL" id="MGEA01000034">
    <property type="protein sequence ID" value="OGL74126.1"/>
    <property type="molecule type" value="Genomic_DNA"/>
</dbReference>
<dbReference type="PANTHER" id="PTHR43766:SF1">
    <property type="entry name" value="TRYPTOPHAN--TRNA LIGASE, MITOCHONDRIAL"/>
    <property type="match status" value="1"/>
</dbReference>
<evidence type="ECO:0000313" key="11">
    <source>
        <dbReference type="EMBL" id="OGL74126.1"/>
    </source>
</evidence>
<dbReference type="EC" id="6.1.1.2" evidence="2 8"/>
<dbReference type="Proteomes" id="UP000177088">
    <property type="component" value="Unassembled WGS sequence"/>
</dbReference>
<keyword evidence="6 9" id="KW-0648">Protein biosynthesis</keyword>
<keyword evidence="7 9" id="KW-0030">Aminoacyl-tRNA synthetase</keyword>
<organism evidence="11 12">
    <name type="scientific">Candidatus Uhrbacteria bacterium RIFCSPHIGHO2_02_FULL_60_10</name>
    <dbReference type="NCBI Taxonomy" id="1802392"/>
    <lineage>
        <taxon>Bacteria</taxon>
        <taxon>Candidatus Uhriibacteriota</taxon>
    </lineage>
</organism>
<evidence type="ECO:0000256" key="9">
    <source>
        <dbReference type="RuleBase" id="RU363036"/>
    </source>
</evidence>
<evidence type="ECO:0000256" key="2">
    <source>
        <dbReference type="ARBA" id="ARBA00013161"/>
    </source>
</evidence>
<proteinExistence type="inferred from homology"/>
<comment type="caution">
    <text evidence="11">The sequence shown here is derived from an EMBL/GenBank/DDBJ whole genome shotgun (WGS) entry which is preliminary data.</text>
</comment>
<dbReference type="InterPro" id="IPR050203">
    <property type="entry name" value="Trp-tRNA_synthetase"/>
</dbReference>
<dbReference type="Pfam" id="PF00579">
    <property type="entry name" value="tRNA-synt_1b"/>
    <property type="match status" value="1"/>
</dbReference>
<evidence type="ECO:0000256" key="3">
    <source>
        <dbReference type="ARBA" id="ARBA00022598"/>
    </source>
</evidence>
<evidence type="ECO:0000256" key="10">
    <source>
        <dbReference type="SAM" id="MobiDB-lite"/>
    </source>
</evidence>
<feature type="region of interest" description="Disordered" evidence="10">
    <location>
        <begin position="213"/>
        <end position="233"/>
    </location>
</feature>
<accession>A0A1F7U789</accession>
<evidence type="ECO:0000256" key="7">
    <source>
        <dbReference type="ARBA" id="ARBA00023146"/>
    </source>
</evidence>
<dbReference type="GO" id="GO:0005829">
    <property type="term" value="C:cytosol"/>
    <property type="evidence" value="ECO:0007669"/>
    <property type="project" value="TreeGrafter"/>
</dbReference>
<dbReference type="InterPro" id="IPR002305">
    <property type="entry name" value="aa-tRNA-synth_Ic"/>
</dbReference>
<sequence>MPAKKPSAKIQRQTVVSGIQPSGRLHVGNYVGAVRSWLKLQDDPKFRCLFFIADWHSMTVEYDQLEKRRQIFDLAADLLALGLDPKKITLFRQSDILEHAELAWIFNTLTPMGYLERMTQYKDKTRQWLIQRADNRPIDPDHAKLAVNNLERQIANAGLFTYPVLMAADILIYKAAFVPVGVDQVQHVELTRDVAGFFNNRFGQTFPETKPLLTDTPKVRSLSEPTRKMSKSHGDRSCLYLTETFDEMYDKVKRVPTEPTGILSMDERAVEEGVSALADKEPDEKLKGMAGVWNLLQLIRIFGSEKEFDRLIAGQPLKYGELKRLVATRVAEHFSDFRAKRAKLEKQPGRVWSVLDDGAKKARAEARKTMKEVRQKIGLK</sequence>
<dbReference type="Gene3D" id="3.40.50.620">
    <property type="entry name" value="HUPs"/>
    <property type="match status" value="1"/>
</dbReference>
<dbReference type="PROSITE" id="PS00178">
    <property type="entry name" value="AA_TRNA_LIGASE_I"/>
    <property type="match status" value="1"/>
</dbReference>
<evidence type="ECO:0000313" key="12">
    <source>
        <dbReference type="Proteomes" id="UP000177088"/>
    </source>
</evidence>
<keyword evidence="3 9" id="KW-0436">Ligase</keyword>
<gene>
    <name evidence="11" type="ORF">A3C96_02235</name>
</gene>
<dbReference type="InterPro" id="IPR014729">
    <property type="entry name" value="Rossmann-like_a/b/a_fold"/>
</dbReference>
<dbReference type="GO" id="GO:0004830">
    <property type="term" value="F:tryptophan-tRNA ligase activity"/>
    <property type="evidence" value="ECO:0007669"/>
    <property type="project" value="UniProtKB-UniRule"/>
</dbReference>
<protein>
    <recommendedName>
        <fullName evidence="2 8">Tryptophan--tRNA ligase</fullName>
        <ecNumber evidence="2 8">6.1.1.2</ecNumber>
    </recommendedName>
</protein>
<name>A0A1F7U789_9BACT</name>
<dbReference type="InterPro" id="IPR001412">
    <property type="entry name" value="aa-tRNA-synth_I_CS"/>
</dbReference>
<dbReference type="AlphaFoldDB" id="A0A1F7U789"/>
<dbReference type="GO" id="GO:0005524">
    <property type="term" value="F:ATP binding"/>
    <property type="evidence" value="ECO:0007669"/>
    <property type="project" value="UniProtKB-KW"/>
</dbReference>
<evidence type="ECO:0000256" key="4">
    <source>
        <dbReference type="ARBA" id="ARBA00022741"/>
    </source>
</evidence>
<dbReference type="InterPro" id="IPR002306">
    <property type="entry name" value="Trp-tRNA-ligase"/>
</dbReference>
<dbReference type="NCBIfam" id="TIGR00233">
    <property type="entry name" value="trpS"/>
    <property type="match status" value="1"/>
</dbReference>
<comment type="similarity">
    <text evidence="1 9">Belongs to the class-I aminoacyl-tRNA synthetase family.</text>
</comment>
<keyword evidence="5 9" id="KW-0067">ATP-binding</keyword>
<dbReference type="SUPFAM" id="SSF52374">
    <property type="entry name" value="Nucleotidylyl transferase"/>
    <property type="match status" value="1"/>
</dbReference>
<evidence type="ECO:0000256" key="8">
    <source>
        <dbReference type="NCBIfam" id="TIGR00233"/>
    </source>
</evidence>
<dbReference type="CDD" id="cd00806">
    <property type="entry name" value="TrpRS_core"/>
    <property type="match status" value="1"/>
</dbReference>
<reference evidence="11 12" key="1">
    <citation type="journal article" date="2016" name="Nat. Commun.">
        <title>Thousands of microbial genomes shed light on interconnected biogeochemical processes in an aquifer system.</title>
        <authorList>
            <person name="Anantharaman K."/>
            <person name="Brown C.T."/>
            <person name="Hug L.A."/>
            <person name="Sharon I."/>
            <person name="Castelle C.J."/>
            <person name="Probst A.J."/>
            <person name="Thomas B.C."/>
            <person name="Singh A."/>
            <person name="Wilkins M.J."/>
            <person name="Karaoz U."/>
            <person name="Brodie E.L."/>
            <person name="Williams K.H."/>
            <person name="Hubbard S.S."/>
            <person name="Banfield J.F."/>
        </authorList>
    </citation>
    <scope>NUCLEOTIDE SEQUENCE [LARGE SCALE GENOMIC DNA]</scope>
</reference>
<evidence type="ECO:0000256" key="6">
    <source>
        <dbReference type="ARBA" id="ARBA00022917"/>
    </source>
</evidence>
<dbReference type="PANTHER" id="PTHR43766">
    <property type="entry name" value="TRYPTOPHAN--TRNA LIGASE, MITOCHONDRIAL"/>
    <property type="match status" value="1"/>
</dbReference>
<dbReference type="GO" id="GO:0006436">
    <property type="term" value="P:tryptophanyl-tRNA aminoacylation"/>
    <property type="evidence" value="ECO:0007669"/>
    <property type="project" value="UniProtKB-UniRule"/>
</dbReference>
<dbReference type="Gene3D" id="1.10.240.10">
    <property type="entry name" value="Tyrosyl-Transfer RNA Synthetase"/>
    <property type="match status" value="1"/>
</dbReference>